<gene>
    <name evidence="1" type="ORF">THF1A12_320121</name>
</gene>
<comment type="caution">
    <text evidence="1">The sequence shown here is derived from an EMBL/GenBank/DDBJ whole genome shotgun (WGS) entry which is preliminary data.</text>
</comment>
<proteinExistence type="predicted"/>
<organism evidence="1 2">
    <name type="scientific">Vibrio jasicida</name>
    <dbReference type="NCBI Taxonomy" id="766224"/>
    <lineage>
        <taxon>Bacteria</taxon>
        <taxon>Pseudomonadati</taxon>
        <taxon>Pseudomonadota</taxon>
        <taxon>Gammaproteobacteria</taxon>
        <taxon>Vibrionales</taxon>
        <taxon>Vibrionaceae</taxon>
        <taxon>Vibrio</taxon>
    </lineage>
</organism>
<dbReference type="EMBL" id="CAKMUD010000086">
    <property type="protein sequence ID" value="CAH1597612.1"/>
    <property type="molecule type" value="Genomic_DNA"/>
</dbReference>
<dbReference type="AlphaFoldDB" id="A0AAU9QPL4"/>
<name>A0AAU9QPL4_9VIBR</name>
<evidence type="ECO:0000313" key="1">
    <source>
        <dbReference type="EMBL" id="CAH1597612.1"/>
    </source>
</evidence>
<protein>
    <submittedName>
        <fullName evidence="1">Uncharacterized protein</fullName>
    </submittedName>
</protein>
<reference evidence="1" key="1">
    <citation type="submission" date="2022-01" db="EMBL/GenBank/DDBJ databases">
        <authorList>
            <person name="Lagorce A."/>
        </authorList>
    </citation>
    <scope>NUCLEOTIDE SEQUENCE</scope>
    <source>
        <strain evidence="1">Th15_F1_A12</strain>
    </source>
</reference>
<evidence type="ECO:0000313" key="2">
    <source>
        <dbReference type="Proteomes" id="UP001295462"/>
    </source>
</evidence>
<sequence length="58" mass="6691">MTCAHCEDGWFCTNGCISQVLKLNPNANRYLEKRKNGNSKITRNLELPAHQLNQKCER</sequence>
<dbReference type="Proteomes" id="UP001295462">
    <property type="component" value="Unassembled WGS sequence"/>
</dbReference>
<accession>A0AAU9QPL4</accession>